<comment type="caution">
    <text evidence="1">The sequence shown here is derived from an EMBL/GenBank/DDBJ whole genome shotgun (WGS) entry which is preliminary data.</text>
</comment>
<dbReference type="Proteomes" id="UP000790377">
    <property type="component" value="Unassembled WGS sequence"/>
</dbReference>
<name>A0ACB8AN46_9AGAM</name>
<organism evidence="1 2">
    <name type="scientific">Hygrophoropsis aurantiaca</name>
    <dbReference type="NCBI Taxonomy" id="72124"/>
    <lineage>
        <taxon>Eukaryota</taxon>
        <taxon>Fungi</taxon>
        <taxon>Dikarya</taxon>
        <taxon>Basidiomycota</taxon>
        <taxon>Agaricomycotina</taxon>
        <taxon>Agaricomycetes</taxon>
        <taxon>Agaricomycetidae</taxon>
        <taxon>Boletales</taxon>
        <taxon>Coniophorineae</taxon>
        <taxon>Hygrophoropsidaceae</taxon>
        <taxon>Hygrophoropsis</taxon>
    </lineage>
</organism>
<proteinExistence type="predicted"/>
<dbReference type="EMBL" id="MU267610">
    <property type="protein sequence ID" value="KAH7914695.1"/>
    <property type="molecule type" value="Genomic_DNA"/>
</dbReference>
<keyword evidence="2" id="KW-1185">Reference proteome</keyword>
<evidence type="ECO:0000313" key="1">
    <source>
        <dbReference type="EMBL" id="KAH7914695.1"/>
    </source>
</evidence>
<sequence>MPRKAKTSSPKKTKQQTLTGFLQSSPAKGSATPRNHRKRAAKPITRESSSESDGSADSHVRTIAFESRVISLSDEEESPRRPTLKRRRQDTCSTEGSVVDDDSNEVPIRSKLKKGKSFQILDSDEEDIPRRSKFVKGTRPSTPEVEDIGAEVDGNDILESRLRTRGKKSTFQKNLEKLKRKKRGRLASESSESFSSENEESDPAPFQGAKPHQSDDDNSSRLGDEDDEDNFIVKDDEKGPQATQLPVAFSMNTHQDLTHQFKIVCQLFVHMAVRPRYERRTFMEQMIRMEEYFSVPLQVTRRKLFGVRDSVVTSSVWRPSFKQPMERYPKFELVQLDTSVPSCDACNLGGRVSTLLGRVSGTPYNPLDFEPDDSDVESSDWDSDEENRNPCKEFHLGRFCAARTKVFHAFNHWEYSLYHALLYEIDELRDENRSFVRIAYSGGVKPPKNLQDADGIMDWLDQRGVIEFEWQRIRQMMESAQNLGRRTDDAAEM</sequence>
<reference evidence="1" key="1">
    <citation type="journal article" date="2021" name="New Phytol.">
        <title>Evolutionary innovations through gain and loss of genes in the ectomycorrhizal Boletales.</title>
        <authorList>
            <person name="Wu G."/>
            <person name="Miyauchi S."/>
            <person name="Morin E."/>
            <person name="Kuo A."/>
            <person name="Drula E."/>
            <person name="Varga T."/>
            <person name="Kohler A."/>
            <person name="Feng B."/>
            <person name="Cao Y."/>
            <person name="Lipzen A."/>
            <person name="Daum C."/>
            <person name="Hundley H."/>
            <person name="Pangilinan J."/>
            <person name="Johnson J."/>
            <person name="Barry K."/>
            <person name="LaButti K."/>
            <person name="Ng V."/>
            <person name="Ahrendt S."/>
            <person name="Min B."/>
            <person name="Choi I.G."/>
            <person name="Park H."/>
            <person name="Plett J.M."/>
            <person name="Magnuson J."/>
            <person name="Spatafora J.W."/>
            <person name="Nagy L.G."/>
            <person name="Henrissat B."/>
            <person name="Grigoriev I.V."/>
            <person name="Yang Z.L."/>
            <person name="Xu J."/>
            <person name="Martin F.M."/>
        </authorList>
    </citation>
    <scope>NUCLEOTIDE SEQUENCE</scope>
    <source>
        <strain evidence="1">ATCC 28755</strain>
    </source>
</reference>
<accession>A0ACB8AN46</accession>
<protein>
    <submittedName>
        <fullName evidence="1">Uncharacterized protein</fullName>
    </submittedName>
</protein>
<evidence type="ECO:0000313" key="2">
    <source>
        <dbReference type="Proteomes" id="UP000790377"/>
    </source>
</evidence>
<gene>
    <name evidence="1" type="ORF">BJ138DRAFT_1143392</name>
</gene>